<gene>
    <name evidence="4" type="primary">dacB</name>
    <name evidence="4" type="ORF">LZ480_04300</name>
</gene>
<keyword evidence="5" id="KW-1185">Reference proteome</keyword>
<keyword evidence="4" id="KW-0645">Protease</keyword>
<dbReference type="InterPro" id="IPR000667">
    <property type="entry name" value="Peptidase_S13"/>
</dbReference>
<dbReference type="GO" id="GO:0009002">
    <property type="term" value="F:serine-type D-Ala-D-Ala carboxypeptidase activity"/>
    <property type="evidence" value="ECO:0007669"/>
    <property type="project" value="UniProtKB-EC"/>
</dbReference>
<dbReference type="RefSeq" id="WP_241368141.1">
    <property type="nucleotide sequence ID" value="NZ_JAKZFC010000001.1"/>
</dbReference>
<keyword evidence="3" id="KW-0732">Signal</keyword>
<evidence type="ECO:0000313" key="4">
    <source>
        <dbReference type="EMBL" id="MCH7321105.1"/>
    </source>
</evidence>
<accession>A0ABS9UAE8</accession>
<name>A0ABS9UAE8_9BACL</name>
<keyword evidence="4" id="KW-0121">Carboxypeptidase</keyword>
<dbReference type="PANTHER" id="PTHR30023:SF0">
    <property type="entry name" value="PENICILLIN-SENSITIVE CARBOXYPEPTIDASE A"/>
    <property type="match status" value="1"/>
</dbReference>
<dbReference type="Gene3D" id="3.50.80.20">
    <property type="entry name" value="D-Ala-D-Ala carboxypeptidase C, peptidase S13"/>
    <property type="match status" value="1"/>
</dbReference>
<organism evidence="4 5">
    <name type="scientific">Solibacillus palustris</name>
    <dbReference type="NCBI Taxonomy" id="2908203"/>
    <lineage>
        <taxon>Bacteria</taxon>
        <taxon>Bacillati</taxon>
        <taxon>Bacillota</taxon>
        <taxon>Bacilli</taxon>
        <taxon>Bacillales</taxon>
        <taxon>Caryophanaceae</taxon>
        <taxon>Solibacillus</taxon>
    </lineage>
</organism>
<reference evidence="4 5" key="1">
    <citation type="submission" date="2022-03" db="EMBL/GenBank/DDBJ databases">
        <authorList>
            <person name="Jo J.-H."/>
            <person name="Im W.-T."/>
        </authorList>
    </citation>
    <scope>NUCLEOTIDE SEQUENCE [LARGE SCALE GENOMIC DNA]</scope>
    <source>
        <strain evidence="4 5">MA9</strain>
    </source>
</reference>
<evidence type="ECO:0000256" key="2">
    <source>
        <dbReference type="ARBA" id="ARBA00022801"/>
    </source>
</evidence>
<dbReference type="PRINTS" id="PR00922">
    <property type="entry name" value="DADACBPTASE3"/>
</dbReference>
<proteinExistence type="inferred from homology"/>
<dbReference type="SUPFAM" id="SSF56601">
    <property type="entry name" value="beta-lactamase/transpeptidase-like"/>
    <property type="match status" value="1"/>
</dbReference>
<evidence type="ECO:0000256" key="3">
    <source>
        <dbReference type="SAM" id="SignalP"/>
    </source>
</evidence>
<evidence type="ECO:0000313" key="5">
    <source>
        <dbReference type="Proteomes" id="UP001316087"/>
    </source>
</evidence>
<dbReference type="EMBL" id="JAKZFC010000001">
    <property type="protein sequence ID" value="MCH7321105.1"/>
    <property type="molecule type" value="Genomic_DNA"/>
</dbReference>
<dbReference type="Proteomes" id="UP001316087">
    <property type="component" value="Unassembled WGS sequence"/>
</dbReference>
<comment type="similarity">
    <text evidence="1">Belongs to the peptidase S13 family.</text>
</comment>
<protein>
    <submittedName>
        <fullName evidence="4">D-alanyl-D-alanine carboxypeptidase/D-alanyl-D-alanine-endopeptidase</fullName>
        <ecNumber evidence="4">3.4.16.4</ecNumber>
    </submittedName>
</protein>
<dbReference type="Pfam" id="PF02113">
    <property type="entry name" value="Peptidase_S13"/>
    <property type="match status" value="1"/>
</dbReference>
<feature type="signal peptide" evidence="3">
    <location>
        <begin position="1"/>
        <end position="23"/>
    </location>
</feature>
<comment type="caution">
    <text evidence="4">The sequence shown here is derived from an EMBL/GenBank/DDBJ whole genome shotgun (WGS) entry which is preliminary data.</text>
</comment>
<keyword evidence="2 4" id="KW-0378">Hydrolase</keyword>
<feature type="chain" id="PRO_5045680218" evidence="3">
    <location>
        <begin position="24"/>
        <end position="472"/>
    </location>
</feature>
<dbReference type="Gene3D" id="3.40.710.10">
    <property type="entry name" value="DD-peptidase/beta-lactamase superfamily"/>
    <property type="match status" value="1"/>
</dbReference>
<evidence type="ECO:0000256" key="1">
    <source>
        <dbReference type="ARBA" id="ARBA00006096"/>
    </source>
</evidence>
<dbReference type="EC" id="3.4.16.4" evidence="4"/>
<dbReference type="InterPro" id="IPR012338">
    <property type="entry name" value="Beta-lactam/transpept-like"/>
</dbReference>
<dbReference type="NCBIfam" id="TIGR00666">
    <property type="entry name" value="PBP4"/>
    <property type="match status" value="1"/>
</dbReference>
<dbReference type="PANTHER" id="PTHR30023">
    <property type="entry name" value="D-ALANYL-D-ALANINE CARBOXYPEPTIDASE"/>
    <property type="match status" value="1"/>
</dbReference>
<sequence>MKKVIQLMVLSILFLALPLQSFASINSAVISNLGSGDAAVTIRDIDTGKIVYSHNGNKLMRPASNMKLVSGAAALGILGEDYRFTTDLYIDGKIQNNVLNGNVYIKGSGDPTLTKADFIEFVYILKQKGIRKINGNLVGDDKAFSGSTLPVGVEKVDESYYFGARTSAITMSQNEDFDASTVIINATPGNIGAKPSYTIQPNLSGLVISNQARTVKNGQKNTLKIERVYNSNKVIISGDLPKGSSKKEWVTLQDPSVNTMQAIKLVMQGSGITFSSNSKIVLAPVKDDARLLYTNKSKPLATIFPAFMKLSNNSIADILVKTMGRQELEEGSTTAGTKVLKSYSQSIGLAVDNWRFVDGSGLANSNRVTSDGLSQLLFAVQQEPYFNTYFNSLPVAGNSERMVGGTLRKRLTATNLQNRIFAKTGYIPNVYTLSGYIKGNSGKQYIFSILLENKANGITYIDRTVTELVKNL</sequence>